<dbReference type="AlphaFoldDB" id="A0A7W7W090"/>
<reference evidence="1 2" key="1">
    <citation type="submission" date="2020-08" db="EMBL/GenBank/DDBJ databases">
        <title>Sequencing the genomes of 1000 actinobacteria strains.</title>
        <authorList>
            <person name="Klenk H.-P."/>
        </authorList>
    </citation>
    <scope>NUCLEOTIDE SEQUENCE [LARGE SCALE GENOMIC DNA]</scope>
    <source>
        <strain evidence="1 2">DSM 102030</strain>
    </source>
</reference>
<proteinExistence type="predicted"/>
<accession>A0A7W7W090</accession>
<evidence type="ECO:0000313" key="1">
    <source>
        <dbReference type="EMBL" id="MBB4929356.1"/>
    </source>
</evidence>
<dbReference type="EMBL" id="JACHJT010000001">
    <property type="protein sequence ID" value="MBB4929356.1"/>
    <property type="molecule type" value="Genomic_DNA"/>
</dbReference>
<sequence>MADFECYPLWVRDESRGDEIHENTSPHSSWIGLSDELATALNHWADEFDATLDPDDPKESGFRSQEDWSRFVRRGRELAERVSGEMGEEWSVLYFDDLERKSYRIS</sequence>
<keyword evidence="2" id="KW-1185">Reference proteome</keyword>
<protein>
    <submittedName>
        <fullName evidence="1">Uncharacterized protein</fullName>
    </submittedName>
</protein>
<dbReference type="Proteomes" id="UP000523007">
    <property type="component" value="Unassembled WGS sequence"/>
</dbReference>
<comment type="caution">
    <text evidence="1">The sequence shown here is derived from an EMBL/GenBank/DDBJ whole genome shotgun (WGS) entry which is preliminary data.</text>
</comment>
<gene>
    <name evidence="1" type="ORF">F4561_000176</name>
</gene>
<organism evidence="1 2">
    <name type="scientific">Lipingzhangella halophila</name>
    <dbReference type="NCBI Taxonomy" id="1783352"/>
    <lineage>
        <taxon>Bacteria</taxon>
        <taxon>Bacillati</taxon>
        <taxon>Actinomycetota</taxon>
        <taxon>Actinomycetes</taxon>
        <taxon>Streptosporangiales</taxon>
        <taxon>Nocardiopsidaceae</taxon>
        <taxon>Lipingzhangella</taxon>
    </lineage>
</organism>
<dbReference type="RefSeq" id="WP_184573766.1">
    <property type="nucleotide sequence ID" value="NZ_JACHJT010000001.1"/>
</dbReference>
<name>A0A7W7W090_9ACTN</name>
<evidence type="ECO:0000313" key="2">
    <source>
        <dbReference type="Proteomes" id="UP000523007"/>
    </source>
</evidence>